<gene>
    <name evidence="2" type="ORF">SCWH03_46320</name>
</gene>
<organism evidence="2 3">
    <name type="scientific">Streptomyces pacificus</name>
    <dbReference type="NCBI Taxonomy" id="2705029"/>
    <lineage>
        <taxon>Bacteria</taxon>
        <taxon>Bacillati</taxon>
        <taxon>Actinomycetota</taxon>
        <taxon>Actinomycetes</taxon>
        <taxon>Kitasatosporales</taxon>
        <taxon>Streptomycetaceae</taxon>
        <taxon>Streptomyces</taxon>
    </lineage>
</organism>
<evidence type="ECO:0000313" key="2">
    <source>
        <dbReference type="EMBL" id="GFH38390.1"/>
    </source>
</evidence>
<feature type="region of interest" description="Disordered" evidence="1">
    <location>
        <begin position="1"/>
        <end position="99"/>
    </location>
</feature>
<evidence type="ECO:0000256" key="1">
    <source>
        <dbReference type="SAM" id="MobiDB-lite"/>
    </source>
</evidence>
<reference evidence="2 3" key="1">
    <citation type="submission" date="2020-02" db="EMBL/GenBank/DDBJ databases">
        <title>Whole Genome Shotgun Sequence of Streptomyces sp. strain CWH03.</title>
        <authorList>
            <person name="Dohra H."/>
            <person name="Kodani S."/>
            <person name="Yamamura H."/>
        </authorList>
    </citation>
    <scope>NUCLEOTIDE SEQUENCE [LARGE SCALE GENOMIC DNA]</scope>
    <source>
        <strain evidence="2 3">CWH03</strain>
    </source>
</reference>
<protein>
    <submittedName>
        <fullName evidence="2">Uncharacterized protein</fullName>
    </submittedName>
</protein>
<dbReference type="AlphaFoldDB" id="A0A6A0AZJ3"/>
<accession>A0A6A0AZJ3</accession>
<comment type="caution">
    <text evidence="2">The sequence shown here is derived from an EMBL/GenBank/DDBJ whole genome shotgun (WGS) entry which is preliminary data.</text>
</comment>
<evidence type="ECO:0000313" key="3">
    <source>
        <dbReference type="Proteomes" id="UP000484988"/>
    </source>
</evidence>
<dbReference type="EMBL" id="BLLG01000016">
    <property type="protein sequence ID" value="GFH38390.1"/>
    <property type="molecule type" value="Genomic_DNA"/>
</dbReference>
<proteinExistence type="predicted"/>
<feature type="compositionally biased region" description="Basic and acidic residues" evidence="1">
    <location>
        <begin position="81"/>
        <end position="93"/>
    </location>
</feature>
<name>A0A6A0AZJ3_9ACTN</name>
<dbReference type="Proteomes" id="UP000484988">
    <property type="component" value="Unassembled WGS sequence"/>
</dbReference>
<keyword evidence="3" id="KW-1185">Reference proteome</keyword>
<sequence length="99" mass="10716">MKTGADRAAEPVPTPTTQARCQRAGGRGHLPPGGPLRRARAGSATATRAPRVRACRHESMPTGRAPHREQAEPTIRGASCEVRHPRRERELDHNSTGLL</sequence>